<accession>A0A0E9XMA0</accession>
<dbReference type="AlphaFoldDB" id="A0A0E9XMA0"/>
<protein>
    <submittedName>
        <fullName evidence="1">Uncharacterized protein</fullName>
    </submittedName>
</protein>
<organism evidence="1">
    <name type="scientific">Anguilla anguilla</name>
    <name type="common">European freshwater eel</name>
    <name type="synonym">Muraena anguilla</name>
    <dbReference type="NCBI Taxonomy" id="7936"/>
    <lineage>
        <taxon>Eukaryota</taxon>
        <taxon>Metazoa</taxon>
        <taxon>Chordata</taxon>
        <taxon>Craniata</taxon>
        <taxon>Vertebrata</taxon>
        <taxon>Euteleostomi</taxon>
        <taxon>Actinopterygii</taxon>
        <taxon>Neopterygii</taxon>
        <taxon>Teleostei</taxon>
        <taxon>Anguilliformes</taxon>
        <taxon>Anguillidae</taxon>
        <taxon>Anguilla</taxon>
    </lineage>
</organism>
<dbReference type="EMBL" id="GBXM01005612">
    <property type="protein sequence ID" value="JAI02966.1"/>
    <property type="molecule type" value="Transcribed_RNA"/>
</dbReference>
<reference evidence="1" key="1">
    <citation type="submission" date="2014-11" db="EMBL/GenBank/DDBJ databases">
        <authorList>
            <person name="Amaro Gonzalez C."/>
        </authorList>
    </citation>
    <scope>NUCLEOTIDE SEQUENCE</scope>
</reference>
<reference evidence="1" key="2">
    <citation type="journal article" date="2015" name="Fish Shellfish Immunol.">
        <title>Early steps in the European eel (Anguilla anguilla)-Vibrio vulnificus interaction in the gills: Role of the RtxA13 toxin.</title>
        <authorList>
            <person name="Callol A."/>
            <person name="Pajuelo D."/>
            <person name="Ebbesson L."/>
            <person name="Teles M."/>
            <person name="MacKenzie S."/>
            <person name="Amaro C."/>
        </authorList>
    </citation>
    <scope>NUCLEOTIDE SEQUENCE</scope>
</reference>
<evidence type="ECO:0000313" key="1">
    <source>
        <dbReference type="EMBL" id="JAI02966.1"/>
    </source>
</evidence>
<sequence length="52" mass="5686">MDGPLLCNYGLRQNTYTGSSVCSRDLKFKSRCVFTHLSTRLALVSACLVSTA</sequence>
<name>A0A0E9XMA0_ANGAN</name>
<proteinExistence type="predicted"/>